<dbReference type="SUPFAM" id="SSF55486">
    <property type="entry name" value="Metalloproteases ('zincins'), catalytic domain"/>
    <property type="match status" value="1"/>
</dbReference>
<dbReference type="PANTHER" id="PTHR46986:SF1">
    <property type="entry name" value="ENDORIBONUCLEASE YBEY, CHLOROPLASTIC"/>
    <property type="match status" value="1"/>
</dbReference>
<dbReference type="Gene3D" id="3.40.390.30">
    <property type="entry name" value="Metalloproteases ('zincins'), catalytic domain"/>
    <property type="match status" value="1"/>
</dbReference>
<dbReference type="HAMAP" id="MF_00009">
    <property type="entry name" value="Endoribonucl_YbeY"/>
    <property type="match status" value="1"/>
</dbReference>
<reference evidence="8" key="1">
    <citation type="journal article" date="2011" name="PLoS Biol.">
        <title>Gene gain and loss during evolution of obligate parasitism in the white rust pathogen of Arabidopsis thaliana.</title>
        <authorList>
            <person name="Kemen E."/>
            <person name="Gardiner A."/>
            <person name="Schultz-Larsen T."/>
            <person name="Kemen A.C."/>
            <person name="Balmuth A.L."/>
            <person name="Robert-Seilaniantz A."/>
            <person name="Bailey K."/>
            <person name="Holub E."/>
            <person name="Studholme D.J."/>
            <person name="Maclean D."/>
            <person name="Jones J.D."/>
        </authorList>
    </citation>
    <scope>NUCLEOTIDE SEQUENCE</scope>
</reference>
<dbReference type="Pfam" id="PF02130">
    <property type="entry name" value="YbeY"/>
    <property type="match status" value="1"/>
</dbReference>
<evidence type="ECO:0000313" key="8">
    <source>
        <dbReference type="EMBL" id="CCA15916.1"/>
    </source>
</evidence>
<dbReference type="GO" id="GO:0004519">
    <property type="term" value="F:endonuclease activity"/>
    <property type="evidence" value="ECO:0007669"/>
    <property type="project" value="UniProtKB-KW"/>
</dbReference>
<dbReference type="NCBIfam" id="TIGR00043">
    <property type="entry name" value="rRNA maturation RNase YbeY"/>
    <property type="match status" value="1"/>
</dbReference>
<keyword evidence="3" id="KW-0540">Nuclease</keyword>
<keyword evidence="7" id="KW-0862">Zinc</keyword>
<protein>
    <submittedName>
        <fullName evidence="8">Uncharacterized protein AlNc14C16G1774</fullName>
    </submittedName>
</protein>
<dbReference type="PANTHER" id="PTHR46986">
    <property type="entry name" value="ENDORIBONUCLEASE YBEY, CHLOROPLASTIC"/>
    <property type="match status" value="1"/>
</dbReference>
<dbReference type="EMBL" id="FR824061">
    <property type="protein sequence ID" value="CCA15916.1"/>
    <property type="molecule type" value="Genomic_DNA"/>
</dbReference>
<evidence type="ECO:0000256" key="4">
    <source>
        <dbReference type="ARBA" id="ARBA00022723"/>
    </source>
</evidence>
<keyword evidence="6" id="KW-0378">Hydrolase</keyword>
<dbReference type="InterPro" id="IPR023091">
    <property type="entry name" value="MetalPrtase_cat_dom_sf_prd"/>
</dbReference>
<dbReference type="PROSITE" id="PS01306">
    <property type="entry name" value="UPF0054"/>
    <property type="match status" value="1"/>
</dbReference>
<keyword evidence="4" id="KW-0479">Metal-binding</keyword>
<comment type="cofactor">
    <cofactor evidence="1">
        <name>Zn(2+)</name>
        <dbReference type="ChEBI" id="CHEBI:29105"/>
    </cofactor>
</comment>
<evidence type="ECO:0000256" key="5">
    <source>
        <dbReference type="ARBA" id="ARBA00022759"/>
    </source>
</evidence>
<organism evidence="8">
    <name type="scientific">Albugo laibachii Nc14</name>
    <dbReference type="NCBI Taxonomy" id="890382"/>
    <lineage>
        <taxon>Eukaryota</taxon>
        <taxon>Sar</taxon>
        <taxon>Stramenopiles</taxon>
        <taxon>Oomycota</taxon>
        <taxon>Peronosporomycetes</taxon>
        <taxon>Albuginales</taxon>
        <taxon>Albuginaceae</taxon>
        <taxon>Albugo</taxon>
    </lineage>
</organism>
<evidence type="ECO:0000256" key="2">
    <source>
        <dbReference type="ARBA" id="ARBA00010875"/>
    </source>
</evidence>
<reference evidence="8" key="2">
    <citation type="submission" date="2011-02" db="EMBL/GenBank/DDBJ databases">
        <authorList>
            <person name="MacLean D."/>
        </authorList>
    </citation>
    <scope>NUCLEOTIDE SEQUENCE</scope>
</reference>
<evidence type="ECO:0000256" key="1">
    <source>
        <dbReference type="ARBA" id="ARBA00001947"/>
    </source>
</evidence>
<evidence type="ECO:0000256" key="6">
    <source>
        <dbReference type="ARBA" id="ARBA00022801"/>
    </source>
</evidence>
<evidence type="ECO:0000256" key="7">
    <source>
        <dbReference type="ARBA" id="ARBA00022833"/>
    </source>
</evidence>
<evidence type="ECO:0000256" key="3">
    <source>
        <dbReference type="ARBA" id="ARBA00022722"/>
    </source>
</evidence>
<sequence length="165" mass="19424">MVHVARAILPHLRPLYGLHLKTLNDQVRAMVECMNCPKYPWDLSVILTTDQQLHRLNKQFRKQDKTTDILSFPSHNINQPGRFPNVRTPEDRYLGDIYISLPYVKKYCDEEGTDINEQMRVLFAHGICHLMGYDHETDQEHERMAKAEDYLLRCSQKKLSVPMTR</sequence>
<name>F0W4A0_9STRA</name>
<dbReference type="HOGENOM" id="CLU_106710_4_0_1"/>
<dbReference type="GO" id="GO:0004222">
    <property type="term" value="F:metalloendopeptidase activity"/>
    <property type="evidence" value="ECO:0007669"/>
    <property type="project" value="InterPro"/>
</dbReference>
<dbReference type="InterPro" id="IPR002036">
    <property type="entry name" value="YbeY"/>
</dbReference>
<proteinExistence type="inferred from homology"/>
<accession>F0W4A0</accession>
<dbReference type="GO" id="GO:0046872">
    <property type="term" value="F:metal ion binding"/>
    <property type="evidence" value="ECO:0007669"/>
    <property type="project" value="UniProtKB-KW"/>
</dbReference>
<comment type="similarity">
    <text evidence="2">Belongs to the endoribonuclease YbeY family.</text>
</comment>
<keyword evidence="5" id="KW-0255">Endonuclease</keyword>
<dbReference type="InterPro" id="IPR020549">
    <property type="entry name" value="YbeY_CS"/>
</dbReference>
<dbReference type="GO" id="GO:0006364">
    <property type="term" value="P:rRNA processing"/>
    <property type="evidence" value="ECO:0007669"/>
    <property type="project" value="InterPro"/>
</dbReference>
<gene>
    <name evidence="8" type="primary">AlNc14C16G1774</name>
    <name evidence="8" type="ORF">ALNC14_020590</name>
</gene>
<dbReference type="AlphaFoldDB" id="F0W4A0"/>